<feature type="transmembrane region" description="Helical" evidence="1">
    <location>
        <begin position="39"/>
        <end position="58"/>
    </location>
</feature>
<keyword evidence="3" id="KW-1185">Reference proteome</keyword>
<keyword evidence="1" id="KW-0472">Membrane</keyword>
<keyword evidence="1 2" id="KW-0812">Transmembrane</keyword>
<protein>
    <submittedName>
        <fullName evidence="2">Putative transmembrane protein (PGPGW)</fullName>
    </submittedName>
</protein>
<proteinExistence type="predicted"/>
<dbReference type="STRING" id="490188.SAMN04488068_1729"/>
<organism evidence="2 3">
    <name type="scientific">Hydrocarboniphaga daqingensis</name>
    <dbReference type="NCBI Taxonomy" id="490188"/>
    <lineage>
        <taxon>Bacteria</taxon>
        <taxon>Pseudomonadati</taxon>
        <taxon>Pseudomonadota</taxon>
        <taxon>Gammaproteobacteria</taxon>
        <taxon>Nevskiales</taxon>
        <taxon>Nevskiaceae</taxon>
        <taxon>Hydrocarboniphaga</taxon>
    </lineage>
</organism>
<dbReference type="AlphaFoldDB" id="A0A1M5NC29"/>
<accession>A0A1M5NC29</accession>
<dbReference type="RefSeq" id="WP_139250195.1">
    <property type="nucleotide sequence ID" value="NZ_FQWZ01000003.1"/>
</dbReference>
<name>A0A1M5NC29_9GAMM</name>
<dbReference type="InterPro" id="IPR019099">
    <property type="entry name" value="Uncharacterised_PGPGW_TM"/>
</dbReference>
<evidence type="ECO:0000256" key="1">
    <source>
        <dbReference type="SAM" id="Phobius"/>
    </source>
</evidence>
<dbReference type="Pfam" id="PF09656">
    <property type="entry name" value="PGPGW"/>
    <property type="match status" value="1"/>
</dbReference>
<dbReference type="OrthoDB" id="9429723at2"/>
<evidence type="ECO:0000313" key="2">
    <source>
        <dbReference type="EMBL" id="SHG86533.1"/>
    </source>
</evidence>
<dbReference type="Proteomes" id="UP000199758">
    <property type="component" value="Unassembled WGS sequence"/>
</dbReference>
<sequence>MLDKLRHHWRQFAAHRPGTRFQAQHRQGRRARRTPFARGVRAVLATAITLIGLVMMPAPGPGMLVVAFGLVMLARESAMAARGLDAAELRVRPLWARASAWWQRRRSTG</sequence>
<gene>
    <name evidence="2" type="ORF">SAMN04488068_1729</name>
</gene>
<dbReference type="EMBL" id="FQWZ01000003">
    <property type="protein sequence ID" value="SHG86533.1"/>
    <property type="molecule type" value="Genomic_DNA"/>
</dbReference>
<keyword evidence="1" id="KW-1133">Transmembrane helix</keyword>
<reference evidence="2 3" key="1">
    <citation type="submission" date="2016-11" db="EMBL/GenBank/DDBJ databases">
        <authorList>
            <person name="Jaros S."/>
            <person name="Januszkiewicz K."/>
            <person name="Wedrychowicz H."/>
        </authorList>
    </citation>
    <scope>NUCLEOTIDE SEQUENCE [LARGE SCALE GENOMIC DNA]</scope>
    <source>
        <strain evidence="2 3">CGMCC 1.7049</strain>
    </source>
</reference>
<evidence type="ECO:0000313" key="3">
    <source>
        <dbReference type="Proteomes" id="UP000199758"/>
    </source>
</evidence>